<evidence type="ECO:0000256" key="13">
    <source>
        <dbReference type="SAM" id="Phobius"/>
    </source>
</evidence>
<keyword evidence="10 13" id="KW-0472">Membrane</keyword>
<keyword evidence="8 13" id="KW-1133">Transmembrane helix</keyword>
<feature type="region of interest" description="Disordered" evidence="12">
    <location>
        <begin position="540"/>
        <end position="616"/>
    </location>
</feature>
<dbReference type="Proteomes" id="UP000186817">
    <property type="component" value="Unassembled WGS sequence"/>
</dbReference>
<accession>A0A1Q9D712</accession>
<dbReference type="GO" id="GO:0005249">
    <property type="term" value="F:voltage-gated potassium channel activity"/>
    <property type="evidence" value="ECO:0007669"/>
    <property type="project" value="InterPro"/>
</dbReference>
<evidence type="ECO:0000256" key="2">
    <source>
        <dbReference type="ARBA" id="ARBA00022448"/>
    </source>
</evidence>
<evidence type="ECO:0000313" key="15">
    <source>
        <dbReference type="EMBL" id="OLP90971.1"/>
    </source>
</evidence>
<feature type="region of interest" description="Disordered" evidence="12">
    <location>
        <begin position="364"/>
        <end position="400"/>
    </location>
</feature>
<keyword evidence="11" id="KW-0407">Ion channel</keyword>
<evidence type="ECO:0000256" key="7">
    <source>
        <dbReference type="ARBA" id="ARBA00022958"/>
    </source>
</evidence>
<feature type="compositionally biased region" description="Basic and acidic residues" evidence="12">
    <location>
        <begin position="555"/>
        <end position="565"/>
    </location>
</feature>
<evidence type="ECO:0000256" key="12">
    <source>
        <dbReference type="SAM" id="MobiDB-lite"/>
    </source>
</evidence>
<feature type="domain" description="Ion transport" evidence="14">
    <location>
        <begin position="667"/>
        <end position="923"/>
    </location>
</feature>
<feature type="transmembrane region" description="Helical" evidence="13">
    <location>
        <begin position="699"/>
        <end position="722"/>
    </location>
</feature>
<dbReference type="OrthoDB" id="424523at2759"/>
<evidence type="ECO:0000256" key="5">
    <source>
        <dbReference type="ARBA" id="ARBA00022826"/>
    </source>
</evidence>
<evidence type="ECO:0000259" key="14">
    <source>
        <dbReference type="Pfam" id="PF00520"/>
    </source>
</evidence>
<feature type="region of interest" description="Disordered" evidence="12">
    <location>
        <begin position="427"/>
        <end position="477"/>
    </location>
</feature>
<keyword evidence="2" id="KW-0813">Transport</keyword>
<evidence type="ECO:0000313" key="16">
    <source>
        <dbReference type="Proteomes" id="UP000186817"/>
    </source>
</evidence>
<feature type="transmembrane region" description="Helical" evidence="13">
    <location>
        <begin position="787"/>
        <end position="813"/>
    </location>
</feature>
<evidence type="ECO:0000256" key="10">
    <source>
        <dbReference type="ARBA" id="ARBA00023136"/>
    </source>
</evidence>
<comment type="subcellular location">
    <subcellularLocation>
        <location evidence="1">Membrane</location>
        <topology evidence="1">Multi-pass membrane protein</topology>
    </subcellularLocation>
</comment>
<dbReference type="InterPro" id="IPR005821">
    <property type="entry name" value="Ion_trans_dom"/>
</dbReference>
<keyword evidence="3" id="KW-0633">Potassium transport</keyword>
<evidence type="ECO:0000256" key="6">
    <source>
        <dbReference type="ARBA" id="ARBA00022882"/>
    </source>
</evidence>
<dbReference type="EMBL" id="LSRX01000685">
    <property type="protein sequence ID" value="OLP90971.1"/>
    <property type="molecule type" value="Genomic_DNA"/>
</dbReference>
<keyword evidence="6" id="KW-0851">Voltage-gated channel</keyword>
<keyword evidence="16" id="KW-1185">Reference proteome</keyword>
<feature type="compositionally biased region" description="Low complexity" evidence="12">
    <location>
        <begin position="306"/>
        <end position="315"/>
    </location>
</feature>
<dbReference type="Gene3D" id="1.10.287.70">
    <property type="match status" value="1"/>
</dbReference>
<feature type="compositionally biased region" description="Gly residues" evidence="12">
    <location>
        <begin position="465"/>
        <end position="477"/>
    </location>
</feature>
<dbReference type="InterPro" id="IPR028325">
    <property type="entry name" value="VG_K_chnl"/>
</dbReference>
<dbReference type="Pfam" id="PF00520">
    <property type="entry name" value="Ion_trans"/>
    <property type="match status" value="1"/>
</dbReference>
<evidence type="ECO:0000256" key="1">
    <source>
        <dbReference type="ARBA" id="ARBA00004141"/>
    </source>
</evidence>
<reference evidence="15 16" key="1">
    <citation type="submission" date="2016-02" db="EMBL/GenBank/DDBJ databases">
        <title>Genome analysis of coral dinoflagellate symbionts highlights evolutionary adaptations to a symbiotic lifestyle.</title>
        <authorList>
            <person name="Aranda M."/>
            <person name="Li Y."/>
            <person name="Liew Y.J."/>
            <person name="Baumgarten S."/>
            <person name="Simakov O."/>
            <person name="Wilson M."/>
            <person name="Piel J."/>
            <person name="Ashoor H."/>
            <person name="Bougouffa S."/>
            <person name="Bajic V.B."/>
            <person name="Ryu T."/>
            <person name="Ravasi T."/>
            <person name="Bayer T."/>
            <person name="Micklem G."/>
            <person name="Kim H."/>
            <person name="Bhak J."/>
            <person name="Lajeunesse T.C."/>
            <person name="Voolstra C.R."/>
        </authorList>
    </citation>
    <scope>NUCLEOTIDE SEQUENCE [LARGE SCALE GENOMIC DNA]</scope>
    <source>
        <strain evidence="15 16">CCMP2467</strain>
    </source>
</reference>
<dbReference type="GO" id="GO:0001508">
    <property type="term" value="P:action potential"/>
    <property type="evidence" value="ECO:0007669"/>
    <property type="project" value="TreeGrafter"/>
</dbReference>
<dbReference type="SUPFAM" id="SSF81324">
    <property type="entry name" value="Voltage-gated potassium channels"/>
    <property type="match status" value="1"/>
</dbReference>
<dbReference type="InterPro" id="IPR027359">
    <property type="entry name" value="Volt_channel_dom_sf"/>
</dbReference>
<feature type="region of interest" description="Disordered" evidence="12">
    <location>
        <begin position="306"/>
        <end position="326"/>
    </location>
</feature>
<organism evidence="15 16">
    <name type="scientific">Symbiodinium microadriaticum</name>
    <name type="common">Dinoflagellate</name>
    <name type="synonym">Zooxanthella microadriatica</name>
    <dbReference type="NCBI Taxonomy" id="2951"/>
    <lineage>
        <taxon>Eukaryota</taxon>
        <taxon>Sar</taxon>
        <taxon>Alveolata</taxon>
        <taxon>Dinophyceae</taxon>
        <taxon>Suessiales</taxon>
        <taxon>Symbiodiniaceae</taxon>
        <taxon>Symbiodinium</taxon>
    </lineage>
</organism>
<protein>
    <submittedName>
        <fullName evidence="15">Potassium voltage-gated channel subfamily B member 2</fullName>
    </submittedName>
</protein>
<evidence type="ECO:0000256" key="8">
    <source>
        <dbReference type="ARBA" id="ARBA00022989"/>
    </source>
</evidence>
<feature type="compositionally biased region" description="Basic and acidic residues" evidence="12">
    <location>
        <begin position="441"/>
        <end position="451"/>
    </location>
</feature>
<dbReference type="Gene3D" id="1.20.120.350">
    <property type="entry name" value="Voltage-gated potassium channels. Chain C"/>
    <property type="match status" value="1"/>
</dbReference>
<proteinExistence type="predicted"/>
<feature type="compositionally biased region" description="Basic and acidic residues" evidence="12">
    <location>
        <begin position="572"/>
        <end position="591"/>
    </location>
</feature>
<dbReference type="PRINTS" id="PR00169">
    <property type="entry name" value="KCHANNEL"/>
</dbReference>
<evidence type="ECO:0000256" key="4">
    <source>
        <dbReference type="ARBA" id="ARBA00022692"/>
    </source>
</evidence>
<gene>
    <name evidence="15" type="primary">KCNB2</name>
    <name evidence="15" type="ORF">AK812_SmicGene27382</name>
</gene>
<keyword evidence="4 13" id="KW-0812">Transmembrane</keyword>
<dbReference type="GO" id="GO:0008076">
    <property type="term" value="C:voltage-gated potassium channel complex"/>
    <property type="evidence" value="ECO:0007669"/>
    <property type="project" value="InterPro"/>
</dbReference>
<sequence length="1336" mass="147105">MQGDAFRHLRELVDAAEDNGSLQWSLNAAAVLNGSTKSLAELGDETLRRNLEERLRPMGPGSWAEAFAYEASRQEPLQELYELLGLDPKLRHHRRPLTVAEKAQVVRSLAGELQKQLADQRLFISAPPRPWCSALLREMASAILALCYESFHGRRFDGYPPVTSRDLPIPLQTDVKLSALLRSGSAREITDRLIWLSLKEPGYGDQITLTLAVVLPRLNDMRLLVFSRVLCKICKGEENATSPVAKIDLSFEEHSSLACTVVRAVLRSDLISLPFELDEQIYDVRCSPFLPEPERNGLLELMAATAAPTARTPSPRGSPKGSQRRGLVRMPVVEESHDYPLALQPRVAPASASAVGRGAQLRALRRPAARMQEPVPQARPRRPRVNDSFGFGYDPSAPSAERLERMERLERFERPEREYDEPVLRRAWRPPSLPPSPRQGSVRDGRERPFPHDAQLGPRRTLDPGGPGGPGGFGGSGYGGPGLGIGASMPAMGAKQGLGGLAAMGGIGGGMGGMGGAYGGGDSPTLKRAAAVFQRLAEAAEQQNSPRLRVPNWTKAEKVSGDGSKRPAAAQMRRDLDGDSRHEDPAERVSSEEPSASRTTGGRQNSSSRVMASKTKFSMPDSAEIARMRDEYLQNAPVYPCFPKRFQPFRVELYFLLEEPSSSASARVLSIVIFACIVLSIALFMLETMPELQAVPEEFWVASECFFTVVFLLEYLARLLVFDVTGVPILTFIRTPMNVVDVVAVLPFFVIVVLQSGQAIGFIRAVRLVRLFRIFKLGRYSTGLKMMMVALGNSGQALSVLVFFLGIGCVLFSSVVYHVEKLSCPDRARFNQTELATYLQECHVRRLSELGLCCNEFDAPVDFPSILSTFWWSIVTMTTVGYGDTVPRTNAGKVAGAFTMCSGILLLALPIALIGARFQEAYNMAVSSRGSPSLQVRRKAKEREDPPTKTISTRLEAAEAWGFRFHSYGFALIKNNTSHKLKTYSYDAADAVAWIGEEMLEIVVDEAKGVLAGQKVLLKHAADCDYKALKAMARYLILQYRNADIVANGAKQNLADKGVGMVCLADAVPMEVAWKSQWKGEKTDWSAVELKRSADTCAVNAQAQGGKSGGRKFLAILNAITQLGEFVTRLVSGARYGGDHNWEFLISLARTVFVIILLLLESMVDLNPWWKAVHACLHGHPGFEDEPGPSVLTANERAMLAISICGACKLKVVGRGPRSKWMMLSCVLPLKKACCLGARLLRFSNASMTRLARELAKELDEAATMRDDIRMFEKAEKQSQRQVLSCGITVVQRLQHYSDQALAVRREKSERDACLRLKRGLLQGLCWAAFTGRVLY</sequence>
<feature type="compositionally biased region" description="Polar residues" evidence="12">
    <location>
        <begin position="592"/>
        <end position="610"/>
    </location>
</feature>
<evidence type="ECO:0000256" key="11">
    <source>
        <dbReference type="ARBA" id="ARBA00023303"/>
    </source>
</evidence>
<name>A0A1Q9D712_SYMMI</name>
<feature type="transmembrane region" description="Helical" evidence="13">
    <location>
        <begin position="894"/>
        <end position="914"/>
    </location>
</feature>
<keyword evidence="5" id="KW-0631">Potassium channel</keyword>
<dbReference type="PANTHER" id="PTHR11537:SF254">
    <property type="entry name" value="POTASSIUM VOLTAGE-GATED CHANNEL PROTEIN SHAB"/>
    <property type="match status" value="1"/>
</dbReference>
<keyword evidence="7" id="KW-0630">Potassium</keyword>
<comment type="caution">
    <text evidence="15">The sequence shown here is derived from an EMBL/GenBank/DDBJ whole genome shotgun (WGS) entry which is preliminary data.</text>
</comment>
<keyword evidence="9" id="KW-0406">Ion transport</keyword>
<dbReference type="PANTHER" id="PTHR11537">
    <property type="entry name" value="VOLTAGE-GATED POTASSIUM CHANNEL"/>
    <property type="match status" value="1"/>
</dbReference>
<evidence type="ECO:0000256" key="9">
    <source>
        <dbReference type="ARBA" id="ARBA00023065"/>
    </source>
</evidence>
<feature type="transmembrane region" description="Helical" evidence="13">
    <location>
        <begin position="742"/>
        <end position="766"/>
    </location>
</feature>
<evidence type="ECO:0000256" key="3">
    <source>
        <dbReference type="ARBA" id="ARBA00022538"/>
    </source>
</evidence>
<feature type="transmembrane region" description="Helical" evidence="13">
    <location>
        <begin position="668"/>
        <end position="687"/>
    </location>
</feature>